<comment type="caution">
    <text evidence="4">The sequence shown here is derived from an EMBL/GenBank/DDBJ whole genome shotgun (WGS) entry which is preliminary data.</text>
</comment>
<evidence type="ECO:0000256" key="1">
    <source>
        <dbReference type="ARBA" id="ARBA00022741"/>
    </source>
</evidence>
<dbReference type="Pfam" id="PF03764">
    <property type="entry name" value="EFG_IV"/>
    <property type="match status" value="1"/>
</dbReference>
<feature type="domain" description="Translation elongation factor EFG/EF2" evidence="3">
    <location>
        <begin position="30"/>
        <end position="143"/>
    </location>
</feature>
<evidence type="ECO:0000313" key="4">
    <source>
        <dbReference type="EMBL" id="NHZ81320.1"/>
    </source>
</evidence>
<dbReference type="SMART" id="SM00889">
    <property type="entry name" value="EFG_IV"/>
    <property type="match status" value="1"/>
</dbReference>
<accession>A0ABX0NGY5</accession>
<dbReference type="Gene3D" id="3.30.230.10">
    <property type="match status" value="1"/>
</dbReference>
<evidence type="ECO:0000259" key="3">
    <source>
        <dbReference type="SMART" id="SM00889"/>
    </source>
</evidence>
<keyword evidence="2" id="KW-0342">GTP-binding</keyword>
<evidence type="ECO:0000313" key="5">
    <source>
        <dbReference type="Proteomes" id="UP000621455"/>
    </source>
</evidence>
<organism evidence="4 5">
    <name type="scientific">Massilia frigida</name>
    <dbReference type="NCBI Taxonomy" id="2609281"/>
    <lineage>
        <taxon>Bacteria</taxon>
        <taxon>Pseudomonadati</taxon>
        <taxon>Pseudomonadota</taxon>
        <taxon>Betaproteobacteria</taxon>
        <taxon>Burkholderiales</taxon>
        <taxon>Oxalobacteraceae</taxon>
        <taxon>Telluria group</taxon>
        <taxon>Massilia</taxon>
    </lineage>
</organism>
<dbReference type="InterPro" id="IPR014721">
    <property type="entry name" value="Ribsml_uS5_D2-typ_fold_subgr"/>
</dbReference>
<dbReference type="EMBL" id="WHJG01000020">
    <property type="protein sequence ID" value="NHZ81320.1"/>
    <property type="molecule type" value="Genomic_DNA"/>
</dbReference>
<keyword evidence="1" id="KW-0547">Nucleotide-binding</keyword>
<dbReference type="InterPro" id="IPR005517">
    <property type="entry name" value="Transl_elong_EFG/EF2_IV"/>
</dbReference>
<protein>
    <recommendedName>
        <fullName evidence="3">Translation elongation factor EFG/EF2 domain-containing protein</fullName>
    </recommendedName>
</protein>
<proteinExistence type="predicted"/>
<keyword evidence="5" id="KW-1185">Reference proteome</keyword>
<reference evidence="4 5" key="1">
    <citation type="submission" date="2019-10" db="EMBL/GenBank/DDBJ databases">
        <title>Taxonomy of Antarctic Massilia spp.: description of Massilia rubra sp. nov., Massilia aquatica sp. nov., Massilia mucilaginosa sp. nov., Massilia frigida sp. nov. isolated from streams, lakes and regoliths.</title>
        <authorList>
            <person name="Holochova P."/>
            <person name="Sedlacek I."/>
            <person name="Kralova S."/>
            <person name="Maslanova I."/>
            <person name="Busse H.-J."/>
            <person name="Stankova E."/>
            <person name="Vrbovska V."/>
            <person name="Kovarovic V."/>
            <person name="Bartak M."/>
            <person name="Svec P."/>
            <person name="Pantucek R."/>
        </authorList>
    </citation>
    <scope>NUCLEOTIDE SEQUENCE [LARGE SCALE GENOMIC DNA]</scope>
    <source>
        <strain evidence="4 5">CCM 8695</strain>
    </source>
</reference>
<evidence type="ECO:0000256" key="2">
    <source>
        <dbReference type="ARBA" id="ARBA00023134"/>
    </source>
</evidence>
<sequence>MHRRRTANGPGGSCGADPMEIALVIRGARGVPLRTRCTGAGRFVRQMGPPGRFGVIDLVLEPEPTYGCTLSWEVSEEQIPLLFLDAVISSIKHVLSEDAFDGDYLSGCRIRIVDGAYNSTDSKISCYQMATVMAMRDALRAAGLYAPADSTAP</sequence>
<gene>
    <name evidence="4" type="ORF">F2P44_18855</name>
</gene>
<dbReference type="Proteomes" id="UP000621455">
    <property type="component" value="Unassembled WGS sequence"/>
</dbReference>
<dbReference type="SUPFAM" id="SSF54211">
    <property type="entry name" value="Ribosomal protein S5 domain 2-like"/>
    <property type="match status" value="1"/>
</dbReference>
<dbReference type="InterPro" id="IPR020568">
    <property type="entry name" value="Ribosomal_Su5_D2-typ_SF"/>
</dbReference>
<name>A0ABX0NGY5_9BURK</name>